<protein>
    <submittedName>
        <fullName evidence="3">8647_t:CDS:1</fullName>
    </submittedName>
</protein>
<dbReference type="GO" id="GO:0005773">
    <property type="term" value="C:vacuole"/>
    <property type="evidence" value="ECO:0007669"/>
    <property type="project" value="GOC"/>
</dbReference>
<proteinExistence type="predicted"/>
<dbReference type="GO" id="GO:0007039">
    <property type="term" value="P:protein catabolic process in the vacuole"/>
    <property type="evidence" value="ECO:0007669"/>
    <property type="project" value="TreeGrafter"/>
</dbReference>
<feature type="compositionally biased region" description="Polar residues" evidence="1">
    <location>
        <begin position="182"/>
        <end position="191"/>
    </location>
</feature>
<dbReference type="GO" id="GO:0042149">
    <property type="term" value="P:cellular response to glucose starvation"/>
    <property type="evidence" value="ECO:0007669"/>
    <property type="project" value="TreeGrafter"/>
</dbReference>
<feature type="region of interest" description="Disordered" evidence="1">
    <location>
        <begin position="286"/>
        <end position="306"/>
    </location>
</feature>
<name>A0A9N8VDZ3_9GLOM</name>
<dbReference type="InterPro" id="IPR013860">
    <property type="entry name" value="AreA_GATA"/>
</dbReference>
<feature type="region of interest" description="Disordered" evidence="1">
    <location>
        <begin position="146"/>
        <end position="192"/>
    </location>
</feature>
<reference evidence="3" key="1">
    <citation type="submission" date="2021-06" db="EMBL/GenBank/DDBJ databases">
        <authorList>
            <person name="Kallberg Y."/>
            <person name="Tangrot J."/>
            <person name="Rosling A."/>
        </authorList>
    </citation>
    <scope>NUCLEOTIDE SEQUENCE</scope>
    <source>
        <strain evidence="3">CL551</strain>
    </source>
</reference>
<feature type="domain" description="Nitrogen regulatory protein areA GATA-like" evidence="2">
    <location>
        <begin position="43"/>
        <end position="70"/>
    </location>
</feature>
<dbReference type="OrthoDB" id="5563539at2759"/>
<accession>A0A9N8VDZ3</accession>
<dbReference type="AlphaFoldDB" id="A0A9N8VDZ3"/>
<dbReference type="PANTHER" id="PTHR28051:SF1">
    <property type="entry name" value="PROTEIN MTL1-RELATED"/>
    <property type="match status" value="1"/>
</dbReference>
<feature type="compositionally biased region" description="Polar residues" evidence="1">
    <location>
        <begin position="150"/>
        <end position="160"/>
    </location>
</feature>
<evidence type="ECO:0000259" key="2">
    <source>
        <dbReference type="Pfam" id="PF08550"/>
    </source>
</evidence>
<feature type="compositionally biased region" description="Low complexity" evidence="1">
    <location>
        <begin position="172"/>
        <end position="181"/>
    </location>
</feature>
<evidence type="ECO:0000313" key="3">
    <source>
        <dbReference type="EMBL" id="CAG8447074.1"/>
    </source>
</evidence>
<gene>
    <name evidence="3" type="ORF">AMORRO_LOCUS681</name>
</gene>
<comment type="caution">
    <text evidence="3">The sequence shown here is derived from an EMBL/GenBank/DDBJ whole genome shotgun (WGS) entry which is preliminary data.</text>
</comment>
<organism evidence="3 4">
    <name type="scientific">Acaulospora morrowiae</name>
    <dbReference type="NCBI Taxonomy" id="94023"/>
    <lineage>
        <taxon>Eukaryota</taxon>
        <taxon>Fungi</taxon>
        <taxon>Fungi incertae sedis</taxon>
        <taxon>Mucoromycota</taxon>
        <taxon>Glomeromycotina</taxon>
        <taxon>Glomeromycetes</taxon>
        <taxon>Diversisporales</taxon>
        <taxon>Acaulosporaceae</taxon>
        <taxon>Acaulospora</taxon>
    </lineage>
</organism>
<evidence type="ECO:0000313" key="4">
    <source>
        <dbReference type="Proteomes" id="UP000789342"/>
    </source>
</evidence>
<keyword evidence="4" id="KW-1185">Reference proteome</keyword>
<sequence>MESSVMTPEDNLNGIIPGYQRPAEICVDYLSHEWKKEDDIWTSWKAMSKQKKDIDNGVRLENASWRSWAKQKYKLKTVKPELLNWHKDSDVTWLYGPLHTAWLPPKKDGPKLSTTMGELNLNSSCHKSCLKKKSITEILNPSVKSKYPSLVSSNSDTQLYKKNRGDDDVSDSDSASTCSISGPTTPISGPTKSILLPTDHDSQSQPRHHIRFNDQVEQCIAVDSADEDDDHINALDLDSSSSDDDGLEMKISRKKKKDCTTIFKLAPTKLKYDRLYNNEYSALYTKQSHRRKSSNSNSVSSTPPATTSANISLFDFDKPSPIIRHAAALYDPIHQEQGHESAGDQGDAQRSLFSVESGLPPHAVHFPRLILSYPGRPETSRDPFGKKRNTQSMSKWGACVVSSTFLFFYAPTAFNGDTTFTRSTLIQTRVYGNVEVILASYITVKLVHINLPICHNEQMKVHKRPPRFGTLPFKGEKDGGVVLADEILRDDRRGTRGSNVSVVQLTGYETAEGRHFDYARKICRALGEKFDNDI</sequence>
<feature type="compositionally biased region" description="Low complexity" evidence="1">
    <location>
        <begin position="294"/>
        <end position="306"/>
    </location>
</feature>
<dbReference type="EMBL" id="CAJVPV010000217">
    <property type="protein sequence ID" value="CAG8447074.1"/>
    <property type="molecule type" value="Genomic_DNA"/>
</dbReference>
<dbReference type="Proteomes" id="UP000789342">
    <property type="component" value="Unassembled WGS sequence"/>
</dbReference>
<dbReference type="Pfam" id="PF08550">
    <property type="entry name" value="GATA_AreA"/>
    <property type="match status" value="1"/>
</dbReference>
<evidence type="ECO:0000256" key="1">
    <source>
        <dbReference type="SAM" id="MobiDB-lite"/>
    </source>
</evidence>
<dbReference type="PANTHER" id="PTHR28051">
    <property type="entry name" value="PROTEIN MTL1-RELATED"/>
    <property type="match status" value="1"/>
</dbReference>
<dbReference type="InterPro" id="IPR052292">
    <property type="entry name" value="Glucose_repression_reg"/>
</dbReference>